<proteinExistence type="predicted"/>
<evidence type="ECO:0000313" key="2">
    <source>
        <dbReference type="Proteomes" id="UP000239757"/>
    </source>
</evidence>
<sequence>MVKAQRGSLRTEVKVVVEVGLHNHSAQRRGYRGGRCRGGYGHGRAGHGSRELAIPIGLFVYSRVAPIE</sequence>
<protein>
    <submittedName>
        <fullName evidence="1">Uncharacterized protein</fullName>
    </submittedName>
</protein>
<evidence type="ECO:0000313" key="1">
    <source>
        <dbReference type="EMBL" id="PPS11163.1"/>
    </source>
</evidence>
<dbReference type="AlphaFoldDB" id="A0A2P5Y6E4"/>
<dbReference type="Proteomes" id="UP000239757">
    <property type="component" value="Unassembled WGS sequence"/>
</dbReference>
<organism evidence="1 2">
    <name type="scientific">Gossypium barbadense</name>
    <name type="common">Sea Island cotton</name>
    <name type="synonym">Hibiscus barbadensis</name>
    <dbReference type="NCBI Taxonomy" id="3634"/>
    <lineage>
        <taxon>Eukaryota</taxon>
        <taxon>Viridiplantae</taxon>
        <taxon>Streptophyta</taxon>
        <taxon>Embryophyta</taxon>
        <taxon>Tracheophyta</taxon>
        <taxon>Spermatophyta</taxon>
        <taxon>Magnoliopsida</taxon>
        <taxon>eudicotyledons</taxon>
        <taxon>Gunneridae</taxon>
        <taxon>Pentapetalae</taxon>
        <taxon>rosids</taxon>
        <taxon>malvids</taxon>
        <taxon>Malvales</taxon>
        <taxon>Malvaceae</taxon>
        <taxon>Malvoideae</taxon>
        <taxon>Gossypium</taxon>
    </lineage>
</organism>
<dbReference type="EMBL" id="KZ663629">
    <property type="protein sequence ID" value="PPS11163.1"/>
    <property type="molecule type" value="Genomic_DNA"/>
</dbReference>
<reference evidence="1 2" key="1">
    <citation type="submission" date="2015-01" db="EMBL/GenBank/DDBJ databases">
        <title>Genome of allotetraploid Gossypium barbadense reveals genomic plasticity and fiber elongation in cotton evolution.</title>
        <authorList>
            <person name="Chen X."/>
            <person name="Liu X."/>
            <person name="Zhao B."/>
            <person name="Zheng H."/>
            <person name="Hu Y."/>
            <person name="Lu G."/>
            <person name="Yang C."/>
            <person name="Chen J."/>
            <person name="Shan C."/>
            <person name="Zhang L."/>
            <person name="Zhou Y."/>
            <person name="Wang L."/>
            <person name="Guo W."/>
            <person name="Bai Y."/>
            <person name="Ruan J."/>
            <person name="Shangguan X."/>
            <person name="Mao Y."/>
            <person name="Jiang J."/>
            <person name="Zhu Y."/>
            <person name="Lei J."/>
            <person name="Kang H."/>
            <person name="Chen S."/>
            <person name="He X."/>
            <person name="Wang R."/>
            <person name="Wang Y."/>
            <person name="Chen J."/>
            <person name="Wang L."/>
            <person name="Yu S."/>
            <person name="Wang B."/>
            <person name="Wei J."/>
            <person name="Song S."/>
            <person name="Lu X."/>
            <person name="Gao Z."/>
            <person name="Gu W."/>
            <person name="Deng X."/>
            <person name="Ma D."/>
            <person name="Wang S."/>
            <person name="Liang W."/>
            <person name="Fang L."/>
            <person name="Cai C."/>
            <person name="Zhu X."/>
            <person name="Zhou B."/>
            <person name="Zhang Y."/>
            <person name="Chen Z."/>
            <person name="Xu S."/>
            <person name="Zhu R."/>
            <person name="Wang S."/>
            <person name="Zhang T."/>
            <person name="Zhao G."/>
        </authorList>
    </citation>
    <scope>NUCLEOTIDE SEQUENCE [LARGE SCALE GENOMIC DNA]</scope>
    <source>
        <strain evidence="2">cv. Xinhai21</strain>
        <tissue evidence="1">Leaf</tissue>
    </source>
</reference>
<name>A0A2P5Y6E4_GOSBA</name>
<gene>
    <name evidence="1" type="ORF">GOBAR_AA09478</name>
</gene>
<accession>A0A2P5Y6E4</accession>